<dbReference type="GO" id="GO:0003700">
    <property type="term" value="F:DNA-binding transcription factor activity"/>
    <property type="evidence" value="ECO:0007669"/>
    <property type="project" value="InterPro"/>
</dbReference>
<keyword evidence="3" id="KW-0539">Nucleus</keyword>
<dbReference type="PANTHER" id="PTHR22952:SF433">
    <property type="entry name" value="PROTEIN FD"/>
    <property type="match status" value="1"/>
</dbReference>
<evidence type="ECO:0000256" key="2">
    <source>
        <dbReference type="ARBA" id="ARBA00023125"/>
    </source>
</evidence>
<dbReference type="SUPFAM" id="SSF57959">
    <property type="entry name" value="Leucine zipper domain"/>
    <property type="match status" value="1"/>
</dbReference>
<evidence type="ECO:0000259" key="5">
    <source>
        <dbReference type="PROSITE" id="PS00036"/>
    </source>
</evidence>
<name>A0AAF0WXT9_DAUCS</name>
<dbReference type="AlphaFoldDB" id="A0AAF0WXT9"/>
<organism evidence="6 7">
    <name type="scientific">Daucus carota subsp. sativus</name>
    <name type="common">Carrot</name>
    <dbReference type="NCBI Taxonomy" id="79200"/>
    <lineage>
        <taxon>Eukaryota</taxon>
        <taxon>Viridiplantae</taxon>
        <taxon>Streptophyta</taxon>
        <taxon>Embryophyta</taxon>
        <taxon>Tracheophyta</taxon>
        <taxon>Spermatophyta</taxon>
        <taxon>Magnoliopsida</taxon>
        <taxon>eudicotyledons</taxon>
        <taxon>Gunneridae</taxon>
        <taxon>Pentapetalae</taxon>
        <taxon>asterids</taxon>
        <taxon>campanulids</taxon>
        <taxon>Apiales</taxon>
        <taxon>Apiaceae</taxon>
        <taxon>Apioideae</taxon>
        <taxon>Scandiceae</taxon>
        <taxon>Daucinae</taxon>
        <taxon>Daucus</taxon>
        <taxon>Daucus sect. Daucus</taxon>
    </lineage>
</organism>
<reference evidence="6" key="1">
    <citation type="journal article" date="2016" name="Nat. Genet.">
        <title>A high-quality carrot genome assembly provides new insights into carotenoid accumulation and asterid genome evolution.</title>
        <authorList>
            <person name="Iorizzo M."/>
            <person name="Ellison S."/>
            <person name="Senalik D."/>
            <person name="Zeng P."/>
            <person name="Satapoomin P."/>
            <person name="Huang J."/>
            <person name="Bowman M."/>
            <person name="Iovene M."/>
            <person name="Sanseverino W."/>
            <person name="Cavagnaro P."/>
            <person name="Yildiz M."/>
            <person name="Macko-Podgorni A."/>
            <person name="Moranska E."/>
            <person name="Grzebelus E."/>
            <person name="Grzebelus D."/>
            <person name="Ashrafi H."/>
            <person name="Zheng Z."/>
            <person name="Cheng S."/>
            <person name="Spooner D."/>
            <person name="Van Deynze A."/>
            <person name="Simon P."/>
        </authorList>
    </citation>
    <scope>NUCLEOTIDE SEQUENCE</scope>
    <source>
        <tissue evidence="6">Leaf</tissue>
    </source>
</reference>
<evidence type="ECO:0000256" key="1">
    <source>
        <dbReference type="ARBA" id="ARBA00004123"/>
    </source>
</evidence>
<comment type="subcellular location">
    <subcellularLocation>
        <location evidence="1">Nucleus</location>
    </subcellularLocation>
</comment>
<evidence type="ECO:0000313" key="6">
    <source>
        <dbReference type="EMBL" id="WOG97569.1"/>
    </source>
</evidence>
<dbReference type="Gene3D" id="1.20.5.170">
    <property type="match status" value="1"/>
</dbReference>
<dbReference type="GO" id="GO:0045893">
    <property type="term" value="P:positive regulation of DNA-templated transcription"/>
    <property type="evidence" value="ECO:0007669"/>
    <property type="project" value="InterPro"/>
</dbReference>
<feature type="region of interest" description="Disordered" evidence="4">
    <location>
        <begin position="70"/>
        <end position="111"/>
    </location>
</feature>
<dbReference type="PROSITE" id="PS00036">
    <property type="entry name" value="BZIP_BASIC"/>
    <property type="match status" value="1"/>
</dbReference>
<proteinExistence type="predicted"/>
<evidence type="ECO:0000313" key="7">
    <source>
        <dbReference type="Proteomes" id="UP000077755"/>
    </source>
</evidence>
<evidence type="ECO:0000256" key="4">
    <source>
        <dbReference type="SAM" id="MobiDB-lite"/>
    </source>
</evidence>
<dbReference type="GO" id="GO:0003677">
    <property type="term" value="F:DNA binding"/>
    <property type="evidence" value="ECO:0007669"/>
    <property type="project" value="UniProtKB-KW"/>
</dbReference>
<dbReference type="InterPro" id="IPR046347">
    <property type="entry name" value="bZIP_sf"/>
</dbReference>
<dbReference type="Proteomes" id="UP000077755">
    <property type="component" value="Chromosome 4"/>
</dbReference>
<dbReference type="InterPro" id="IPR043452">
    <property type="entry name" value="BZIP46-like"/>
</dbReference>
<dbReference type="EMBL" id="CP093346">
    <property type="protein sequence ID" value="WOG97569.1"/>
    <property type="molecule type" value="Genomic_DNA"/>
</dbReference>
<accession>A0AAF0WXT9</accession>
<reference evidence="6" key="2">
    <citation type="submission" date="2022-03" db="EMBL/GenBank/DDBJ databases">
        <title>Draft title - Genomic analysis of global carrot germplasm unveils the trajectory of domestication and the origin of high carotenoid orange carrot.</title>
        <authorList>
            <person name="Iorizzo M."/>
            <person name="Ellison S."/>
            <person name="Senalik D."/>
            <person name="Macko-Podgorni A."/>
            <person name="Grzebelus D."/>
            <person name="Bostan H."/>
            <person name="Rolling W."/>
            <person name="Curaba J."/>
            <person name="Simon P."/>
        </authorList>
    </citation>
    <scope>NUCLEOTIDE SEQUENCE</scope>
    <source>
        <tissue evidence="6">Leaf</tissue>
    </source>
</reference>
<evidence type="ECO:0000256" key="3">
    <source>
        <dbReference type="ARBA" id="ARBA00023242"/>
    </source>
</evidence>
<protein>
    <recommendedName>
        <fullName evidence="5">BZIP domain-containing protein</fullName>
    </recommendedName>
</protein>
<gene>
    <name evidence="6" type="ORF">DCAR_0416910</name>
</gene>
<dbReference type="GO" id="GO:0005634">
    <property type="term" value="C:nucleus"/>
    <property type="evidence" value="ECO:0007669"/>
    <property type="project" value="UniProtKB-SubCell"/>
</dbReference>
<dbReference type="Pfam" id="PF00170">
    <property type="entry name" value="bZIP_1"/>
    <property type="match status" value="1"/>
</dbReference>
<feature type="domain" description="BZIP" evidence="5">
    <location>
        <begin position="108"/>
        <end position="123"/>
    </location>
</feature>
<keyword evidence="2" id="KW-0238">DNA-binding</keyword>
<keyword evidence="7" id="KW-1185">Reference proteome</keyword>
<dbReference type="InterPro" id="IPR004827">
    <property type="entry name" value="bZIP"/>
</dbReference>
<dbReference type="CDD" id="cd14707">
    <property type="entry name" value="bZIP_plant_BZIP46"/>
    <property type="match status" value="1"/>
</dbReference>
<sequence>MEEVWEDINVPCVHGEDPHITNINYHGVNLQDFLAQPFAKNPQKSSIFTPPAPTHAFNLNSCPDLDFEEASGVGSVPKATPYKGFGSSSPRKKRGAEPEESTGDRRYKRMIKNRESAARSRARKQECIFLLFCLWFSFLSLL</sequence>
<dbReference type="PANTHER" id="PTHR22952">
    <property type="entry name" value="CAMP-RESPONSE ELEMENT BINDING PROTEIN-RELATED"/>
    <property type="match status" value="1"/>
</dbReference>